<name>A0A2S1YGY1_9FLAO</name>
<evidence type="ECO:0000313" key="1">
    <source>
        <dbReference type="EMBL" id="AWK03305.1"/>
    </source>
</evidence>
<dbReference type="AlphaFoldDB" id="A0A2S1YGY1"/>
<dbReference type="Proteomes" id="UP000245250">
    <property type="component" value="Chromosome"/>
</dbReference>
<proteinExistence type="predicted"/>
<organism evidence="1 2">
    <name type="scientific">Flavobacterium crocinum</name>
    <dbReference type="NCBI Taxonomy" id="2183896"/>
    <lineage>
        <taxon>Bacteria</taxon>
        <taxon>Pseudomonadati</taxon>
        <taxon>Bacteroidota</taxon>
        <taxon>Flavobacteriia</taxon>
        <taxon>Flavobacteriales</taxon>
        <taxon>Flavobacteriaceae</taxon>
        <taxon>Flavobacterium</taxon>
    </lineage>
</organism>
<sequence>MAGDGSLYSQSKSTDYYESSFVVSRRELDLKSSRFYKLGQIVSWNQIRFSIVLNFLNVENVFTFQIEKLIKLQNQLHQKLTSFINQSVFINEIITSKHFSKSLYSA</sequence>
<keyword evidence="2" id="KW-1185">Reference proteome</keyword>
<dbReference type="EMBL" id="CP029255">
    <property type="protein sequence ID" value="AWK03305.1"/>
    <property type="molecule type" value="Genomic_DNA"/>
</dbReference>
<accession>A0A2S1YGY1</accession>
<gene>
    <name evidence="1" type="ORF">HYN56_03340</name>
</gene>
<dbReference type="KEGG" id="fcr:HYN56_03340"/>
<reference evidence="1 2" key="1">
    <citation type="submission" date="2018-05" db="EMBL/GenBank/DDBJ databases">
        <title>Genome sequencing of Flavobacterium sp. HYN0056.</title>
        <authorList>
            <person name="Yi H."/>
            <person name="Baek C."/>
        </authorList>
    </citation>
    <scope>NUCLEOTIDE SEQUENCE [LARGE SCALE GENOMIC DNA]</scope>
    <source>
        <strain evidence="1 2">HYN0056</strain>
    </source>
</reference>
<protein>
    <submittedName>
        <fullName evidence="1">Uncharacterized protein</fullName>
    </submittedName>
</protein>
<evidence type="ECO:0000313" key="2">
    <source>
        <dbReference type="Proteomes" id="UP000245250"/>
    </source>
</evidence>